<evidence type="ECO:0000313" key="2">
    <source>
        <dbReference type="EMBL" id="VDL78890.1"/>
    </source>
</evidence>
<proteinExistence type="predicted"/>
<sequence>MLVVILFASSQARKIIVQKGLVVCCYVFCPPIPDLIVRKLAFHPPRKRNYSAYLMDRPTVEKHSAAKVVIFAQPNASDLGEYLQPFMMSIPMMAEIFNVDVYAFDYSGYGLSTGKPSERNVYADIRAIYDYVRKYRPDKKIVMVGYSIGTAVVADLASENPEGLVGVVFVAPFTSGIRLFTAQPANENSSRLDRFTTCDKVGDIDVPLLVCHGCRDEAIAYQHGIIIDRRAARPVSPLFLSGADHMTIFNGKYLETFSRIRM</sequence>
<dbReference type="PANTHER" id="PTHR12277">
    <property type="entry name" value="ALPHA/BETA HYDROLASE DOMAIN-CONTAINING PROTEIN"/>
    <property type="match status" value="1"/>
</dbReference>
<dbReference type="InterPro" id="IPR022742">
    <property type="entry name" value="Hydrolase_4"/>
</dbReference>
<evidence type="ECO:0000313" key="3">
    <source>
        <dbReference type="Proteomes" id="UP000271162"/>
    </source>
</evidence>
<name>A0A0N4YEZ0_NIPBR</name>
<dbReference type="Pfam" id="PF12146">
    <property type="entry name" value="Hydrolase_4"/>
    <property type="match status" value="1"/>
</dbReference>
<accession>A0A0N4YEZ0</accession>
<evidence type="ECO:0000313" key="4">
    <source>
        <dbReference type="WBParaSite" id="NBR_0001529501-mRNA-1"/>
    </source>
</evidence>
<dbReference type="STRING" id="27835.A0A0N4YEZ0"/>
<dbReference type="Gene3D" id="3.40.50.1820">
    <property type="entry name" value="alpha/beta hydrolase"/>
    <property type="match status" value="1"/>
</dbReference>
<protein>
    <submittedName>
        <fullName evidence="4">Mername-AA194 putative peptidase (inferred by orthology to a S. mansoni protein)</fullName>
    </submittedName>
</protein>
<dbReference type="PANTHER" id="PTHR12277:SF39">
    <property type="entry name" value="SERINE AMINOPEPTIDASE S33 DOMAIN-CONTAINING PROTEIN"/>
    <property type="match status" value="1"/>
</dbReference>
<reference evidence="4" key="1">
    <citation type="submission" date="2017-02" db="UniProtKB">
        <authorList>
            <consortium name="WormBaseParasite"/>
        </authorList>
    </citation>
    <scope>IDENTIFICATION</scope>
</reference>
<keyword evidence="3" id="KW-1185">Reference proteome</keyword>
<dbReference type="AlphaFoldDB" id="A0A0N4YEZ0"/>
<dbReference type="SUPFAM" id="SSF53474">
    <property type="entry name" value="alpha/beta-Hydrolases"/>
    <property type="match status" value="1"/>
</dbReference>
<evidence type="ECO:0000259" key="1">
    <source>
        <dbReference type="Pfam" id="PF12146"/>
    </source>
</evidence>
<dbReference type="EMBL" id="UYSL01021673">
    <property type="protein sequence ID" value="VDL78890.1"/>
    <property type="molecule type" value="Genomic_DNA"/>
</dbReference>
<feature type="domain" description="Serine aminopeptidase S33" evidence="1">
    <location>
        <begin position="98"/>
        <end position="175"/>
    </location>
</feature>
<dbReference type="GO" id="GO:0008474">
    <property type="term" value="F:palmitoyl-(protein) hydrolase activity"/>
    <property type="evidence" value="ECO:0007669"/>
    <property type="project" value="TreeGrafter"/>
</dbReference>
<gene>
    <name evidence="2" type="ORF">NBR_LOCUS15296</name>
</gene>
<dbReference type="GO" id="GO:0005886">
    <property type="term" value="C:plasma membrane"/>
    <property type="evidence" value="ECO:0007669"/>
    <property type="project" value="TreeGrafter"/>
</dbReference>
<dbReference type="InterPro" id="IPR029058">
    <property type="entry name" value="AB_hydrolase_fold"/>
</dbReference>
<dbReference type="WBParaSite" id="NBR_0001529501-mRNA-1">
    <property type="protein sequence ID" value="NBR_0001529501-mRNA-1"/>
    <property type="gene ID" value="NBR_0001529501"/>
</dbReference>
<dbReference type="OMA" id="MCKSLAY"/>
<dbReference type="GO" id="GO:0010008">
    <property type="term" value="C:endosome membrane"/>
    <property type="evidence" value="ECO:0007669"/>
    <property type="project" value="TreeGrafter"/>
</dbReference>
<organism evidence="4">
    <name type="scientific">Nippostrongylus brasiliensis</name>
    <name type="common">Rat hookworm</name>
    <dbReference type="NCBI Taxonomy" id="27835"/>
    <lineage>
        <taxon>Eukaryota</taxon>
        <taxon>Metazoa</taxon>
        <taxon>Ecdysozoa</taxon>
        <taxon>Nematoda</taxon>
        <taxon>Chromadorea</taxon>
        <taxon>Rhabditida</taxon>
        <taxon>Rhabditina</taxon>
        <taxon>Rhabditomorpha</taxon>
        <taxon>Strongyloidea</taxon>
        <taxon>Heligmosomidae</taxon>
        <taxon>Nippostrongylus</taxon>
    </lineage>
</organism>
<reference evidence="2 3" key="2">
    <citation type="submission" date="2018-11" db="EMBL/GenBank/DDBJ databases">
        <authorList>
            <consortium name="Pathogen Informatics"/>
        </authorList>
    </citation>
    <scope>NUCLEOTIDE SEQUENCE [LARGE SCALE GENOMIC DNA]</scope>
</reference>
<dbReference type="Proteomes" id="UP000271162">
    <property type="component" value="Unassembled WGS sequence"/>
</dbReference>